<protein>
    <recommendedName>
        <fullName evidence="3">amino-acid N-acetyltransferase</fullName>
        <ecNumber evidence="3">2.3.1.1</ecNumber>
    </recommendedName>
</protein>
<keyword evidence="5" id="KW-0012">Acyltransferase</keyword>
<evidence type="ECO:0000313" key="8">
    <source>
        <dbReference type="EMBL" id="GHB92671.1"/>
    </source>
</evidence>
<dbReference type="EMBL" id="BMXG01000002">
    <property type="protein sequence ID" value="GHB92671.1"/>
    <property type="molecule type" value="Genomic_DNA"/>
</dbReference>
<dbReference type="InterPro" id="IPR001048">
    <property type="entry name" value="Asp/Glu/Uridylate_kinase"/>
</dbReference>
<dbReference type="HAMAP" id="MF_01105">
    <property type="entry name" value="N_acetyl_glu_synth"/>
    <property type="match status" value="1"/>
</dbReference>
<dbReference type="SUPFAM" id="SSF55729">
    <property type="entry name" value="Acyl-CoA N-acyltransferases (Nat)"/>
    <property type="match status" value="1"/>
</dbReference>
<evidence type="ECO:0000256" key="4">
    <source>
        <dbReference type="ARBA" id="ARBA00022679"/>
    </source>
</evidence>
<dbReference type="InterPro" id="IPR010167">
    <property type="entry name" value="NH2A_AcTrfase"/>
</dbReference>
<dbReference type="GO" id="GO:0005737">
    <property type="term" value="C:cytoplasm"/>
    <property type="evidence" value="ECO:0007669"/>
    <property type="project" value="InterPro"/>
</dbReference>
<dbReference type="Pfam" id="PF00583">
    <property type="entry name" value="Acetyltransf_1"/>
    <property type="match status" value="1"/>
</dbReference>
<feature type="domain" description="N-acetyltransferase" evidence="7">
    <location>
        <begin position="288"/>
        <end position="430"/>
    </location>
</feature>
<comment type="pathway">
    <text evidence="1">Amino-acid biosynthesis; L-arginine biosynthesis; N(2)-acetyl-L-ornithine from L-glutamate: step 1/4.</text>
</comment>
<dbReference type="Gene3D" id="3.40.630.30">
    <property type="match status" value="1"/>
</dbReference>
<keyword evidence="9" id="KW-1185">Reference proteome</keyword>
<dbReference type="InterPro" id="IPR036393">
    <property type="entry name" value="AceGlu_kinase-like_sf"/>
</dbReference>
<dbReference type="Proteomes" id="UP000642829">
    <property type="component" value="Unassembled WGS sequence"/>
</dbReference>
<dbReference type="GO" id="GO:0004042">
    <property type="term" value="F:L-glutamate N-acetyltransferase activity"/>
    <property type="evidence" value="ECO:0007669"/>
    <property type="project" value="InterPro"/>
</dbReference>
<evidence type="ECO:0000256" key="1">
    <source>
        <dbReference type="ARBA" id="ARBA00004925"/>
    </source>
</evidence>
<accession>A0A8J3DEV9</accession>
<dbReference type="InterPro" id="IPR016181">
    <property type="entry name" value="Acyl_CoA_acyltransferase"/>
</dbReference>
<comment type="caution">
    <text evidence="8">The sequence shown here is derived from an EMBL/GenBank/DDBJ whole genome shotgun (WGS) entry which is preliminary data.</text>
</comment>
<evidence type="ECO:0000256" key="2">
    <source>
        <dbReference type="ARBA" id="ARBA00009145"/>
    </source>
</evidence>
<dbReference type="NCBIfam" id="TIGR01890">
    <property type="entry name" value="N-Ac-Glu-synth"/>
    <property type="match status" value="1"/>
</dbReference>
<proteinExistence type="inferred from homology"/>
<dbReference type="EC" id="2.3.1.1" evidence="3"/>
<dbReference type="RefSeq" id="WP_189511491.1">
    <property type="nucleotide sequence ID" value="NZ_BMXG01000002.1"/>
</dbReference>
<dbReference type="PANTHER" id="PTHR30602">
    <property type="entry name" value="AMINO-ACID ACETYLTRANSFERASE"/>
    <property type="match status" value="1"/>
</dbReference>
<keyword evidence="4" id="KW-0808">Transferase</keyword>
<dbReference type="CDD" id="cd04301">
    <property type="entry name" value="NAT_SF"/>
    <property type="match status" value="1"/>
</dbReference>
<sequence>MSDLPLPPITPLKPSDLRGILEYVPMFRGQVFVVAIDGSVVDDDNFGNVITDLAVMKSLHIRIVLVHGIGRQLKTLSEERGIPISDAYGSAPTDDATLKLATKASAEVGQSLVRQLTRHNLKCALTNSIRATEVGVLGGVNHQHTGKVDKIDFDVIKSLLERDIVPVFSPICFDRDGDPLRVNSDLLATELATGLQASKLIFLTPHAGLMIKGETLVNLPLGELQNTLKKHPQDVDTRLLSKAKEACIALEGGVPRAHILDGRVFSGLLTEIFDKVGLGTMIHANDYQQIRVARKKDAQGIYQILRNAANRTEAVVQRTRQEIEQHIDTYYVYVVDESIIGCCCLQKLAGTQSVELAAVLVQPFYQGKGVGKKLAEFAVQEAQRLGYKKVIALSTQSARFFQDVAGFEEGSPKDLPKTRREKYEKTKRGSKVLVRKLV</sequence>
<dbReference type="Gene3D" id="3.40.1160.10">
    <property type="entry name" value="Acetylglutamate kinase-like"/>
    <property type="match status" value="1"/>
</dbReference>
<reference evidence="8" key="1">
    <citation type="journal article" date="2014" name="Int. J. Syst. Evol. Microbiol.">
        <title>Complete genome sequence of Corynebacterium casei LMG S-19264T (=DSM 44701T), isolated from a smear-ripened cheese.</title>
        <authorList>
            <consortium name="US DOE Joint Genome Institute (JGI-PGF)"/>
            <person name="Walter F."/>
            <person name="Albersmeier A."/>
            <person name="Kalinowski J."/>
            <person name="Ruckert C."/>
        </authorList>
    </citation>
    <scope>NUCLEOTIDE SEQUENCE</scope>
    <source>
        <strain evidence="8">KCTC 12870</strain>
    </source>
</reference>
<dbReference type="UniPathway" id="UPA00068">
    <property type="reaction ID" value="UER00106"/>
</dbReference>
<evidence type="ECO:0000259" key="7">
    <source>
        <dbReference type="PROSITE" id="PS51186"/>
    </source>
</evidence>
<dbReference type="PROSITE" id="PS51186">
    <property type="entry name" value="GNAT"/>
    <property type="match status" value="1"/>
</dbReference>
<dbReference type="SUPFAM" id="SSF53633">
    <property type="entry name" value="Carbamate kinase-like"/>
    <property type="match status" value="1"/>
</dbReference>
<dbReference type="PIRSF" id="PIRSF000423">
    <property type="entry name" value="ArgA"/>
    <property type="match status" value="1"/>
</dbReference>
<organism evidence="8 9">
    <name type="scientific">Cerasicoccus arenae</name>
    <dbReference type="NCBI Taxonomy" id="424488"/>
    <lineage>
        <taxon>Bacteria</taxon>
        <taxon>Pseudomonadati</taxon>
        <taxon>Verrucomicrobiota</taxon>
        <taxon>Opitutia</taxon>
        <taxon>Puniceicoccales</taxon>
        <taxon>Cerasicoccaceae</taxon>
        <taxon>Cerasicoccus</taxon>
    </lineage>
</organism>
<reference evidence="8" key="2">
    <citation type="submission" date="2020-09" db="EMBL/GenBank/DDBJ databases">
        <authorList>
            <person name="Sun Q."/>
            <person name="Kim S."/>
        </authorList>
    </citation>
    <scope>NUCLEOTIDE SEQUENCE</scope>
    <source>
        <strain evidence="8">KCTC 12870</strain>
    </source>
</reference>
<evidence type="ECO:0000256" key="5">
    <source>
        <dbReference type="ARBA" id="ARBA00023315"/>
    </source>
</evidence>
<name>A0A8J3DEV9_9BACT</name>
<comment type="similarity">
    <text evidence="2">Belongs to the acetyltransferase family. ArgA subfamily.</text>
</comment>
<gene>
    <name evidence="8" type="primary">argA</name>
    <name evidence="8" type="ORF">GCM10007047_04860</name>
</gene>
<dbReference type="Pfam" id="PF00696">
    <property type="entry name" value="AA_kinase"/>
    <property type="match status" value="1"/>
</dbReference>
<dbReference type="GO" id="GO:0006526">
    <property type="term" value="P:L-arginine biosynthetic process"/>
    <property type="evidence" value="ECO:0007669"/>
    <property type="project" value="UniProtKB-UniPathway"/>
</dbReference>
<dbReference type="PANTHER" id="PTHR30602:SF12">
    <property type="entry name" value="AMINO-ACID ACETYLTRANSFERASE NAGS1, CHLOROPLASTIC-RELATED"/>
    <property type="match status" value="1"/>
</dbReference>
<evidence type="ECO:0000256" key="3">
    <source>
        <dbReference type="ARBA" id="ARBA00012697"/>
    </source>
</evidence>
<evidence type="ECO:0000313" key="9">
    <source>
        <dbReference type="Proteomes" id="UP000642829"/>
    </source>
</evidence>
<dbReference type="AlphaFoldDB" id="A0A8J3DEV9"/>
<comment type="catalytic activity">
    <reaction evidence="6">
        <text>L-glutamate + acetyl-CoA = N-acetyl-L-glutamate + CoA + H(+)</text>
        <dbReference type="Rhea" id="RHEA:24292"/>
        <dbReference type="ChEBI" id="CHEBI:15378"/>
        <dbReference type="ChEBI" id="CHEBI:29985"/>
        <dbReference type="ChEBI" id="CHEBI:44337"/>
        <dbReference type="ChEBI" id="CHEBI:57287"/>
        <dbReference type="ChEBI" id="CHEBI:57288"/>
        <dbReference type="EC" id="2.3.1.1"/>
    </reaction>
</comment>
<evidence type="ECO:0000256" key="6">
    <source>
        <dbReference type="ARBA" id="ARBA00048372"/>
    </source>
</evidence>
<dbReference type="InterPro" id="IPR000182">
    <property type="entry name" value="GNAT_dom"/>
</dbReference>